<evidence type="ECO:0000256" key="5">
    <source>
        <dbReference type="SAM" id="SignalP"/>
    </source>
</evidence>
<dbReference type="PRINTS" id="PR00834">
    <property type="entry name" value="PROTEASES2C"/>
</dbReference>
<protein>
    <submittedName>
        <fullName evidence="7">PDZ domain-containing protein</fullName>
    </submittedName>
</protein>
<dbReference type="SUPFAM" id="SSF50494">
    <property type="entry name" value="Trypsin-like serine proteases"/>
    <property type="match status" value="1"/>
</dbReference>
<dbReference type="SUPFAM" id="SSF50156">
    <property type="entry name" value="PDZ domain-like"/>
    <property type="match status" value="1"/>
</dbReference>
<gene>
    <name evidence="7" type="ORF">FHP25_10235</name>
</gene>
<keyword evidence="5" id="KW-0732">Signal</keyword>
<keyword evidence="3" id="KW-0378">Hydrolase</keyword>
<keyword evidence="8" id="KW-1185">Reference proteome</keyword>
<evidence type="ECO:0000313" key="7">
    <source>
        <dbReference type="EMBL" id="TXL77216.1"/>
    </source>
</evidence>
<keyword evidence="4" id="KW-0720">Serine protease</keyword>
<dbReference type="Gene3D" id="2.30.42.10">
    <property type="match status" value="1"/>
</dbReference>
<keyword evidence="2" id="KW-0645">Protease</keyword>
<dbReference type="PANTHER" id="PTHR22939">
    <property type="entry name" value="SERINE PROTEASE FAMILY S1C HTRA-RELATED"/>
    <property type="match status" value="1"/>
</dbReference>
<dbReference type="InterPro" id="IPR001940">
    <property type="entry name" value="Peptidase_S1C"/>
</dbReference>
<organism evidence="7 8">
    <name type="scientific">Vineibacter terrae</name>
    <dbReference type="NCBI Taxonomy" id="2586908"/>
    <lineage>
        <taxon>Bacteria</taxon>
        <taxon>Pseudomonadati</taxon>
        <taxon>Pseudomonadota</taxon>
        <taxon>Alphaproteobacteria</taxon>
        <taxon>Hyphomicrobiales</taxon>
        <taxon>Vineibacter</taxon>
    </lineage>
</organism>
<evidence type="ECO:0000313" key="8">
    <source>
        <dbReference type="Proteomes" id="UP000321638"/>
    </source>
</evidence>
<comment type="caution">
    <text evidence="7">The sequence shown here is derived from an EMBL/GenBank/DDBJ whole genome shotgun (WGS) entry which is preliminary data.</text>
</comment>
<evidence type="ECO:0000256" key="3">
    <source>
        <dbReference type="ARBA" id="ARBA00022801"/>
    </source>
</evidence>
<evidence type="ECO:0000259" key="6">
    <source>
        <dbReference type="PROSITE" id="PS50106"/>
    </source>
</evidence>
<dbReference type="GO" id="GO:0004252">
    <property type="term" value="F:serine-type endopeptidase activity"/>
    <property type="evidence" value="ECO:0007669"/>
    <property type="project" value="InterPro"/>
</dbReference>
<dbReference type="Gene3D" id="2.40.10.120">
    <property type="match status" value="1"/>
</dbReference>
<dbReference type="AlphaFoldDB" id="A0A5C8PR54"/>
<feature type="signal peptide" evidence="5">
    <location>
        <begin position="1"/>
        <end position="22"/>
    </location>
</feature>
<dbReference type="InterPro" id="IPR001478">
    <property type="entry name" value="PDZ"/>
</dbReference>
<dbReference type="PROSITE" id="PS50106">
    <property type="entry name" value="PDZ"/>
    <property type="match status" value="1"/>
</dbReference>
<dbReference type="Proteomes" id="UP000321638">
    <property type="component" value="Unassembled WGS sequence"/>
</dbReference>
<evidence type="ECO:0000256" key="2">
    <source>
        <dbReference type="ARBA" id="ARBA00022670"/>
    </source>
</evidence>
<dbReference type="InterPro" id="IPR036034">
    <property type="entry name" value="PDZ_sf"/>
</dbReference>
<dbReference type="OrthoDB" id="9758917at2"/>
<dbReference type="SMART" id="SM00228">
    <property type="entry name" value="PDZ"/>
    <property type="match status" value="1"/>
</dbReference>
<dbReference type="Pfam" id="PF13365">
    <property type="entry name" value="Trypsin_2"/>
    <property type="match status" value="1"/>
</dbReference>
<comment type="similarity">
    <text evidence="1">Belongs to the peptidase S1C family.</text>
</comment>
<dbReference type="PANTHER" id="PTHR22939:SF129">
    <property type="entry name" value="SERINE PROTEASE HTRA2, MITOCHONDRIAL"/>
    <property type="match status" value="1"/>
</dbReference>
<name>A0A5C8PR54_9HYPH</name>
<reference evidence="7 8" key="1">
    <citation type="submission" date="2019-06" db="EMBL/GenBank/DDBJ databases">
        <title>New taxonomy in bacterial strain CC-CFT640, isolated from vineyard.</title>
        <authorList>
            <person name="Lin S.-Y."/>
            <person name="Tsai C.-F."/>
            <person name="Young C.-C."/>
        </authorList>
    </citation>
    <scope>NUCLEOTIDE SEQUENCE [LARGE SCALE GENOMIC DNA]</scope>
    <source>
        <strain evidence="7 8">CC-CFT640</strain>
    </source>
</reference>
<accession>A0A5C8PR54</accession>
<feature type="domain" description="PDZ" evidence="6">
    <location>
        <begin position="256"/>
        <end position="341"/>
    </location>
</feature>
<sequence>MARRCAAMLLPLLMLAALPAAAQRESSVPPLLFRDGVPTLAPLVDRVMPSVVSVSVVHSAPQEQNPLLRDPVFRRFFQPDDKGQRPALAAGSGVIVDAANGYVLTNAHVVANAQRIRVTLSDRRTLDARLVGADRISDIAVLRIAAERLTALPLGDSDTIKVGDYVVAIGNPFGIGQTVTAGIVSGLSRSGLAEGRLENFIQTDAPINPGNSGGALIDLHGRLVGINSAIIGPSGGNVGIGFAVPTNIAHAVMGQLVSSGKVRYARLGVGVTDLIGDNRGTEGVNVTRVEPGSGADRAGLRNGDIIVAVDGRPVRSAADLRSRVALAPVDSTVKVDVLRNDRSMTFDVRLSGL</sequence>
<evidence type="ECO:0000256" key="1">
    <source>
        <dbReference type="ARBA" id="ARBA00010541"/>
    </source>
</evidence>
<dbReference type="Pfam" id="PF13180">
    <property type="entry name" value="PDZ_2"/>
    <property type="match status" value="1"/>
</dbReference>
<proteinExistence type="inferred from homology"/>
<dbReference type="EMBL" id="VDUZ01000009">
    <property type="protein sequence ID" value="TXL77216.1"/>
    <property type="molecule type" value="Genomic_DNA"/>
</dbReference>
<feature type="chain" id="PRO_5022786251" evidence="5">
    <location>
        <begin position="23"/>
        <end position="353"/>
    </location>
</feature>
<dbReference type="GO" id="GO:0042597">
    <property type="term" value="C:periplasmic space"/>
    <property type="evidence" value="ECO:0007669"/>
    <property type="project" value="TreeGrafter"/>
</dbReference>
<dbReference type="InterPro" id="IPR009003">
    <property type="entry name" value="Peptidase_S1_PA"/>
</dbReference>
<evidence type="ECO:0000256" key="4">
    <source>
        <dbReference type="ARBA" id="ARBA00022825"/>
    </source>
</evidence>
<dbReference type="GO" id="GO:0006515">
    <property type="term" value="P:protein quality control for misfolded or incompletely synthesized proteins"/>
    <property type="evidence" value="ECO:0007669"/>
    <property type="project" value="TreeGrafter"/>
</dbReference>